<dbReference type="EMBL" id="KZ613949">
    <property type="protein sequence ID" value="PMD37732.1"/>
    <property type="molecule type" value="Genomic_DNA"/>
</dbReference>
<dbReference type="InterPro" id="IPR010730">
    <property type="entry name" value="HET"/>
</dbReference>
<dbReference type="OrthoDB" id="3595582at2759"/>
<gene>
    <name evidence="2" type="ORF">L207DRAFT_432238</name>
</gene>
<keyword evidence="3" id="KW-1185">Reference proteome</keyword>
<feature type="domain" description="Heterokaryon incompatibility" evidence="1">
    <location>
        <begin position="8"/>
        <end position="162"/>
    </location>
</feature>
<name>A0A2J6RGU0_HYAVF</name>
<organism evidence="2 3">
    <name type="scientific">Hyaloscypha variabilis (strain UAMH 11265 / GT02V1 / F)</name>
    <name type="common">Meliniomyces variabilis</name>
    <dbReference type="NCBI Taxonomy" id="1149755"/>
    <lineage>
        <taxon>Eukaryota</taxon>
        <taxon>Fungi</taxon>
        <taxon>Dikarya</taxon>
        <taxon>Ascomycota</taxon>
        <taxon>Pezizomycotina</taxon>
        <taxon>Leotiomycetes</taxon>
        <taxon>Helotiales</taxon>
        <taxon>Hyaloscyphaceae</taxon>
        <taxon>Hyaloscypha</taxon>
        <taxon>Hyaloscypha variabilis</taxon>
    </lineage>
</organism>
<sequence length="264" mass="30269">MSARYPGYVTLSYCWGTKNDHGHLLREETEAQFLQALPPLPRTIQDAVDVCRRIGIRYLWVDAICIIQGRGGSSSDWEKESARVGSYYANSMFTIAVTWAEASDEGCLPRKAYYYYMKWIASLPHTMRHGHVRRLASEQWSDVAGDFNSKSILKTRGWTTQELSLSTRTLWLSPLGAVFSCRKENRGYWGKTANYNGDIAQFQESMRSLSSWNKLLWRYTTTELSYADDKLPALSGICKYIDPDTTDQYLAGIWLSSLSRSLFW</sequence>
<evidence type="ECO:0000313" key="2">
    <source>
        <dbReference type="EMBL" id="PMD37732.1"/>
    </source>
</evidence>
<evidence type="ECO:0000259" key="1">
    <source>
        <dbReference type="Pfam" id="PF06985"/>
    </source>
</evidence>
<dbReference type="Proteomes" id="UP000235786">
    <property type="component" value="Unassembled WGS sequence"/>
</dbReference>
<dbReference type="Pfam" id="PF06985">
    <property type="entry name" value="HET"/>
    <property type="match status" value="1"/>
</dbReference>
<dbReference type="PANTHER" id="PTHR33112">
    <property type="entry name" value="DOMAIN PROTEIN, PUTATIVE-RELATED"/>
    <property type="match status" value="1"/>
</dbReference>
<dbReference type="STRING" id="1149755.A0A2J6RGU0"/>
<reference evidence="2 3" key="1">
    <citation type="submission" date="2016-04" db="EMBL/GenBank/DDBJ databases">
        <title>A degradative enzymes factory behind the ericoid mycorrhizal symbiosis.</title>
        <authorList>
            <consortium name="DOE Joint Genome Institute"/>
            <person name="Martino E."/>
            <person name="Morin E."/>
            <person name="Grelet G."/>
            <person name="Kuo A."/>
            <person name="Kohler A."/>
            <person name="Daghino S."/>
            <person name="Barry K."/>
            <person name="Choi C."/>
            <person name="Cichocki N."/>
            <person name="Clum A."/>
            <person name="Copeland A."/>
            <person name="Hainaut M."/>
            <person name="Haridas S."/>
            <person name="Labutti K."/>
            <person name="Lindquist E."/>
            <person name="Lipzen A."/>
            <person name="Khouja H.-R."/>
            <person name="Murat C."/>
            <person name="Ohm R."/>
            <person name="Olson A."/>
            <person name="Spatafora J."/>
            <person name="Veneault-Fourrey C."/>
            <person name="Henrissat B."/>
            <person name="Grigoriev I."/>
            <person name="Martin F."/>
            <person name="Perotto S."/>
        </authorList>
    </citation>
    <scope>NUCLEOTIDE SEQUENCE [LARGE SCALE GENOMIC DNA]</scope>
    <source>
        <strain evidence="2 3">F</strain>
    </source>
</reference>
<evidence type="ECO:0000313" key="3">
    <source>
        <dbReference type="Proteomes" id="UP000235786"/>
    </source>
</evidence>
<dbReference type="AlphaFoldDB" id="A0A2J6RGU0"/>
<accession>A0A2J6RGU0</accession>
<dbReference type="PANTHER" id="PTHR33112:SF16">
    <property type="entry name" value="HETEROKARYON INCOMPATIBILITY DOMAIN-CONTAINING PROTEIN"/>
    <property type="match status" value="1"/>
</dbReference>
<protein>
    <submittedName>
        <fullName evidence="2">HET-domain-containing protein</fullName>
    </submittedName>
</protein>
<proteinExistence type="predicted"/>
<feature type="non-terminal residue" evidence="2">
    <location>
        <position position="264"/>
    </location>
</feature>